<gene>
    <name evidence="2" type="ORF">GCM10007103_11930</name>
</gene>
<comment type="caution">
    <text evidence="2">The sequence shown here is derived from an EMBL/GenBank/DDBJ whole genome shotgun (WGS) entry which is preliminary data.</text>
</comment>
<dbReference type="RefSeq" id="WP_189603784.1">
    <property type="nucleotide sequence ID" value="NZ_BMXB01000002.1"/>
</dbReference>
<dbReference type="Proteomes" id="UP000610456">
    <property type="component" value="Unassembled WGS sequence"/>
</dbReference>
<proteinExistence type="predicted"/>
<organism evidence="2 3">
    <name type="scientific">Salinimicrobium marinum</name>
    <dbReference type="NCBI Taxonomy" id="680283"/>
    <lineage>
        <taxon>Bacteria</taxon>
        <taxon>Pseudomonadati</taxon>
        <taxon>Bacteroidota</taxon>
        <taxon>Flavobacteriia</taxon>
        <taxon>Flavobacteriales</taxon>
        <taxon>Flavobacteriaceae</taxon>
        <taxon>Salinimicrobium</taxon>
    </lineage>
</organism>
<name>A0A918SCH8_9FLAO</name>
<keyword evidence="3" id="KW-1185">Reference proteome</keyword>
<keyword evidence="1" id="KW-0732">Signal</keyword>
<accession>A0A918SCH8</accession>
<evidence type="ECO:0000313" key="2">
    <source>
        <dbReference type="EMBL" id="GHA31897.1"/>
    </source>
</evidence>
<protein>
    <recommendedName>
        <fullName evidence="4">Por secretion system C-terminal sorting domain-containing protein</fullName>
    </recommendedName>
</protein>
<evidence type="ECO:0008006" key="4">
    <source>
        <dbReference type="Google" id="ProtNLM"/>
    </source>
</evidence>
<feature type="signal peptide" evidence="1">
    <location>
        <begin position="1"/>
        <end position="22"/>
    </location>
</feature>
<reference evidence="2" key="1">
    <citation type="journal article" date="2014" name="Int. J. Syst. Evol. Microbiol.">
        <title>Complete genome sequence of Corynebacterium casei LMG S-19264T (=DSM 44701T), isolated from a smear-ripened cheese.</title>
        <authorList>
            <consortium name="US DOE Joint Genome Institute (JGI-PGF)"/>
            <person name="Walter F."/>
            <person name="Albersmeier A."/>
            <person name="Kalinowski J."/>
            <person name="Ruckert C."/>
        </authorList>
    </citation>
    <scope>NUCLEOTIDE SEQUENCE</scope>
    <source>
        <strain evidence="2">KCTC 12719</strain>
    </source>
</reference>
<feature type="chain" id="PRO_5037079707" description="Por secretion system C-terminal sorting domain-containing protein" evidence="1">
    <location>
        <begin position="23"/>
        <end position="194"/>
    </location>
</feature>
<sequence length="194" mass="21491">MKKLMNIAVLLLILSAGFTARAEKGIDVKIQEDKILVVELGNMEKGALVLFQDRKGEILFKDSLIDNKEYKTALNLGILPKGTYYLSIEKEFAIHTSQIIKSESGVEIKGKSSEIVFKPRYKIQDDLVNVFLSNPGKESTRLYVYDANGALVTECAGGKVLFKKTLDFSSMPAGDYTISIKKGDRTFDKVVSIG</sequence>
<evidence type="ECO:0000256" key="1">
    <source>
        <dbReference type="SAM" id="SignalP"/>
    </source>
</evidence>
<dbReference type="AlphaFoldDB" id="A0A918SCH8"/>
<evidence type="ECO:0000313" key="3">
    <source>
        <dbReference type="Proteomes" id="UP000610456"/>
    </source>
</evidence>
<reference evidence="2" key="2">
    <citation type="submission" date="2020-09" db="EMBL/GenBank/DDBJ databases">
        <authorList>
            <person name="Sun Q."/>
            <person name="Kim S."/>
        </authorList>
    </citation>
    <scope>NUCLEOTIDE SEQUENCE</scope>
    <source>
        <strain evidence="2">KCTC 12719</strain>
    </source>
</reference>
<dbReference type="EMBL" id="BMXB01000002">
    <property type="protein sequence ID" value="GHA31897.1"/>
    <property type="molecule type" value="Genomic_DNA"/>
</dbReference>